<evidence type="ECO:0000313" key="3">
    <source>
        <dbReference type="Proteomes" id="UP000489600"/>
    </source>
</evidence>
<name>A0A565C0T5_9BRAS</name>
<protein>
    <submittedName>
        <fullName evidence="2">Uncharacterized protein</fullName>
    </submittedName>
</protein>
<feature type="region of interest" description="Disordered" evidence="1">
    <location>
        <begin position="81"/>
        <end position="101"/>
    </location>
</feature>
<proteinExistence type="predicted"/>
<feature type="compositionally biased region" description="Polar residues" evidence="1">
    <location>
        <begin position="88"/>
        <end position="101"/>
    </location>
</feature>
<accession>A0A565C0T5</accession>
<gene>
    <name evidence="2" type="ORF">ANE_LOCUS17695</name>
</gene>
<evidence type="ECO:0000256" key="1">
    <source>
        <dbReference type="SAM" id="MobiDB-lite"/>
    </source>
</evidence>
<reference evidence="2" key="1">
    <citation type="submission" date="2019-07" db="EMBL/GenBank/DDBJ databases">
        <authorList>
            <person name="Dittberner H."/>
        </authorList>
    </citation>
    <scope>NUCLEOTIDE SEQUENCE [LARGE SCALE GENOMIC DNA]</scope>
</reference>
<dbReference type="AlphaFoldDB" id="A0A565C0T5"/>
<sequence length="101" mass="11486">MADENHILALQYPSHADETERHARIMRIHQSLDEQSADSSSNLRKITLDIDKGKGHVFDYENQRRMVKKAGFEEVIRQGWSNDDDVNISGQDSTPTSCLGE</sequence>
<evidence type="ECO:0000313" key="2">
    <source>
        <dbReference type="EMBL" id="VVB07251.1"/>
    </source>
</evidence>
<dbReference type="Proteomes" id="UP000489600">
    <property type="component" value="Unassembled WGS sequence"/>
</dbReference>
<dbReference type="OrthoDB" id="1083658at2759"/>
<organism evidence="2 3">
    <name type="scientific">Arabis nemorensis</name>
    <dbReference type="NCBI Taxonomy" id="586526"/>
    <lineage>
        <taxon>Eukaryota</taxon>
        <taxon>Viridiplantae</taxon>
        <taxon>Streptophyta</taxon>
        <taxon>Embryophyta</taxon>
        <taxon>Tracheophyta</taxon>
        <taxon>Spermatophyta</taxon>
        <taxon>Magnoliopsida</taxon>
        <taxon>eudicotyledons</taxon>
        <taxon>Gunneridae</taxon>
        <taxon>Pentapetalae</taxon>
        <taxon>rosids</taxon>
        <taxon>malvids</taxon>
        <taxon>Brassicales</taxon>
        <taxon>Brassicaceae</taxon>
        <taxon>Arabideae</taxon>
        <taxon>Arabis</taxon>
    </lineage>
</organism>
<comment type="caution">
    <text evidence="2">The sequence shown here is derived from an EMBL/GenBank/DDBJ whole genome shotgun (WGS) entry which is preliminary data.</text>
</comment>
<dbReference type="EMBL" id="CABITT030000006">
    <property type="protein sequence ID" value="VVB07251.1"/>
    <property type="molecule type" value="Genomic_DNA"/>
</dbReference>
<keyword evidence="3" id="KW-1185">Reference proteome</keyword>